<dbReference type="Gene3D" id="1.20.910.10">
    <property type="entry name" value="Heme oxygenase-like"/>
    <property type="match status" value="1"/>
</dbReference>
<evidence type="ECO:0000313" key="2">
    <source>
        <dbReference type="Proteomes" id="UP000274515"/>
    </source>
</evidence>
<gene>
    <name evidence="1" type="ORF">EIL87_13040</name>
</gene>
<dbReference type="Pfam" id="PF14518">
    <property type="entry name" value="Haem_oxygenas_2"/>
    <property type="match status" value="1"/>
</dbReference>
<dbReference type="EMBL" id="RSAA01000011">
    <property type="protein sequence ID" value="RRO16733.1"/>
    <property type="molecule type" value="Genomic_DNA"/>
</dbReference>
<sequence length="337" mass="36979">MRGSSMSTLPEPRGPLSTAVNATLTGSEPVPPPAVVRGHDPFGGDLALALHTCYELHYRGFDEVSPRWEWDPGLLALRAELERSFLDALRAEITPSDDVTGVLDELLVETVPGSGVSHHLRDDGEWWQMQEYFAHRSIYHLKEADPHAWVIPRLQGQAKAALVAVEFDEFGGGRGDRVHAQLFADLLQGADLSPEYLHYLDVVPAPQIALVNLMSLFGLHRELRGSLVGHFAAAEITTAPSAQRLATALERMGAAPACVHFFTEHVEADAVHEQVMRRDVIGDLLAREPQLATDVVFGVQATEFLEGKLAEHLLGSWRDGRTSLLHPLEAPRLAASR</sequence>
<comment type="caution">
    <text evidence="1">The sequence shown here is derived from an EMBL/GenBank/DDBJ whole genome shotgun (WGS) entry which is preliminary data.</text>
</comment>
<dbReference type="InterPro" id="IPR016084">
    <property type="entry name" value="Haem_Oase-like_multi-hlx"/>
</dbReference>
<dbReference type="Proteomes" id="UP000274515">
    <property type="component" value="Unassembled WGS sequence"/>
</dbReference>
<accession>A0A3R8R2I8</accession>
<evidence type="ECO:0000313" key="1">
    <source>
        <dbReference type="EMBL" id="RRO16733.1"/>
    </source>
</evidence>
<dbReference type="SUPFAM" id="SSF48613">
    <property type="entry name" value="Heme oxygenase-like"/>
    <property type="match status" value="1"/>
</dbReference>
<proteinExistence type="predicted"/>
<organism evidence="1 2">
    <name type="scientific">Saccharopolyspora rhizosphaerae</name>
    <dbReference type="NCBI Taxonomy" id="2492662"/>
    <lineage>
        <taxon>Bacteria</taxon>
        <taxon>Bacillati</taxon>
        <taxon>Actinomycetota</taxon>
        <taxon>Actinomycetes</taxon>
        <taxon>Pseudonocardiales</taxon>
        <taxon>Pseudonocardiaceae</taxon>
        <taxon>Saccharopolyspora</taxon>
    </lineage>
</organism>
<keyword evidence="2" id="KW-1185">Reference proteome</keyword>
<name>A0A3R8R2I8_9PSEU</name>
<protein>
    <submittedName>
        <fullName evidence="1">Iron-containing redox enzyme family protein</fullName>
    </submittedName>
</protein>
<reference evidence="1 2" key="1">
    <citation type="submission" date="2018-11" db="EMBL/GenBank/DDBJ databases">
        <title>Saccharopolyspora rhizosphaerae sp. nov., an actinomycete isolated from rhizosphere soil in Thailand.</title>
        <authorList>
            <person name="Intra B."/>
            <person name="Euanorasetr J."/>
            <person name="Take A."/>
            <person name="Inahashi Y."/>
            <person name="Mori M."/>
            <person name="Panbangred W."/>
            <person name="Matsumoto A."/>
        </authorList>
    </citation>
    <scope>NUCLEOTIDE SEQUENCE [LARGE SCALE GENOMIC DNA]</scope>
    <source>
        <strain evidence="1 2">H219</strain>
    </source>
</reference>
<dbReference type="OrthoDB" id="252872at2"/>
<dbReference type="SMART" id="SM01236">
    <property type="entry name" value="Haem_oxygenase_2"/>
    <property type="match status" value="1"/>
</dbReference>
<dbReference type="AlphaFoldDB" id="A0A3R8R2I8"/>